<name>A0A4R2M076_9FIRM</name>
<dbReference type="OrthoDB" id="3197444at2"/>
<dbReference type="RefSeq" id="WP_132087429.1">
    <property type="nucleotide sequence ID" value="NZ_JANKAQ010000005.1"/>
</dbReference>
<protein>
    <submittedName>
        <fullName evidence="1">Minor capsid protein 2</fullName>
    </submittedName>
</protein>
<gene>
    <name evidence="1" type="ORF">EV212_101168</name>
</gene>
<keyword evidence="2" id="KW-1185">Reference proteome</keyword>
<evidence type="ECO:0000313" key="2">
    <source>
        <dbReference type="Proteomes" id="UP000295711"/>
    </source>
</evidence>
<accession>A0A4R2M076</accession>
<organism evidence="1 2">
    <name type="scientific">Frisingicoccus caecimuris</name>
    <dbReference type="NCBI Taxonomy" id="1796636"/>
    <lineage>
        <taxon>Bacteria</taxon>
        <taxon>Bacillati</taxon>
        <taxon>Bacillota</taxon>
        <taxon>Clostridia</taxon>
        <taxon>Lachnospirales</taxon>
        <taxon>Lachnospiraceae</taxon>
        <taxon>Frisingicoccus</taxon>
    </lineage>
</organism>
<sequence>MLTPEYLDGLTDDILAMYDALNESIIEDVSRRIVKTGMVTETAAWQMKQAQEMGTLYEDVIERISEVTGYAEDELKRLFEDAGVENIRYENDIMSQMGLMPIELKQSETMIKLLKAGLEKTSRDLTNLTLTTAIRAQNAYYNATNLAYLQVSSGVLSNQEAIKRAILTVARDGATVLYPSGHIDKIDVAVRRAVLTGVNQTAAKINLEYCDESGCDFVETTAHSGARPSHEVWQGKVFCISGKSNMYPPFSETGYGTGVGLCGWNCRHNFHAFWPGVSVPAYTEKMLASYGAREYEYNGNKLTDYECSQMQRSMERKIRETRRQLTACNAAMETTEDVVLKEKLKMAFENKSVCLKAQETDLKDFCRKTKRPMDSSRLQVYAVKDNQGRIVGFNKSVSQKAVQANIRYQKVENSDIINISDKQFGKKVGKHTKEYGLNPQSSVDRQRMRHFILDIVENADEVREGNWRSQEGLCQFYIKGPDVVVTRGKEFVTILKGGVENARVKNAGKRKI</sequence>
<comment type="caution">
    <text evidence="1">The sequence shown here is derived from an EMBL/GenBank/DDBJ whole genome shotgun (WGS) entry which is preliminary data.</text>
</comment>
<dbReference type="GO" id="GO:0005198">
    <property type="term" value="F:structural molecule activity"/>
    <property type="evidence" value="ECO:0007669"/>
    <property type="project" value="InterPro"/>
</dbReference>
<dbReference type="InterPro" id="IPR009319">
    <property type="entry name" value="Phage_A118_VSP1"/>
</dbReference>
<dbReference type="Gene3D" id="3.10.450.200">
    <property type="match status" value="1"/>
</dbReference>
<evidence type="ECO:0000313" key="1">
    <source>
        <dbReference type="EMBL" id="TCO86383.1"/>
    </source>
</evidence>
<dbReference type="InterPro" id="IPR037178">
    <property type="entry name" value="ColicinD_C_sf"/>
</dbReference>
<proteinExistence type="predicted"/>
<reference evidence="1 2" key="1">
    <citation type="submission" date="2019-03" db="EMBL/GenBank/DDBJ databases">
        <title>Genomic Encyclopedia of Type Strains, Phase IV (KMG-IV): sequencing the most valuable type-strain genomes for metagenomic binning, comparative biology and taxonomic classification.</title>
        <authorList>
            <person name="Goeker M."/>
        </authorList>
    </citation>
    <scope>NUCLEOTIDE SEQUENCE [LARGE SCALE GENOMIC DNA]</scope>
    <source>
        <strain evidence="1 2">DSM 28559</strain>
    </source>
</reference>
<dbReference type="Proteomes" id="UP000295711">
    <property type="component" value="Unassembled WGS sequence"/>
</dbReference>
<dbReference type="Pfam" id="PF06152">
    <property type="entry name" value="Phage_min_cap2"/>
    <property type="match status" value="1"/>
</dbReference>
<dbReference type="AlphaFoldDB" id="A0A4R2M076"/>
<dbReference type="GO" id="GO:0004540">
    <property type="term" value="F:RNA nuclease activity"/>
    <property type="evidence" value="ECO:0007669"/>
    <property type="project" value="InterPro"/>
</dbReference>
<dbReference type="EMBL" id="SLXA01000001">
    <property type="protein sequence ID" value="TCO86383.1"/>
    <property type="molecule type" value="Genomic_DNA"/>
</dbReference>